<dbReference type="PANTHER" id="PTHR36981">
    <property type="entry name" value="ZGC:195170"/>
    <property type="match status" value="1"/>
</dbReference>
<organism evidence="3 4">
    <name type="scientific">Stylophora pistillata</name>
    <name type="common">Smooth cauliflower coral</name>
    <dbReference type="NCBI Taxonomy" id="50429"/>
    <lineage>
        <taxon>Eukaryota</taxon>
        <taxon>Metazoa</taxon>
        <taxon>Cnidaria</taxon>
        <taxon>Anthozoa</taxon>
        <taxon>Hexacorallia</taxon>
        <taxon>Scleractinia</taxon>
        <taxon>Astrocoeniina</taxon>
        <taxon>Pocilloporidae</taxon>
        <taxon>Stylophora</taxon>
    </lineage>
</organism>
<evidence type="ECO:0000313" key="4">
    <source>
        <dbReference type="Proteomes" id="UP000225706"/>
    </source>
</evidence>
<proteinExistence type="predicted"/>
<dbReference type="OrthoDB" id="5983006at2759"/>
<dbReference type="EMBL" id="LSMT01001226">
    <property type="protein sequence ID" value="PFX12700.1"/>
    <property type="molecule type" value="Genomic_DNA"/>
</dbReference>
<feature type="region of interest" description="Disordered" evidence="1">
    <location>
        <begin position="1"/>
        <end position="21"/>
    </location>
</feature>
<dbReference type="PANTHER" id="PTHR36981:SF1">
    <property type="entry name" value="P2X PURINORECEPTOR 7 INTRACELLULAR DOMAIN-CONTAINING PROTEIN"/>
    <property type="match status" value="1"/>
</dbReference>
<dbReference type="AlphaFoldDB" id="A0A2B4R877"/>
<protein>
    <recommendedName>
        <fullName evidence="2">P2X purinoreceptor 7 intracellular domain-containing protein</fullName>
    </recommendedName>
</protein>
<feature type="compositionally biased region" description="Low complexity" evidence="1">
    <location>
        <begin position="1"/>
        <end position="13"/>
    </location>
</feature>
<accession>A0A2B4R877</accession>
<evidence type="ECO:0000313" key="3">
    <source>
        <dbReference type="EMBL" id="PFX12700.1"/>
    </source>
</evidence>
<comment type="caution">
    <text evidence="3">The sequence shown here is derived from an EMBL/GenBank/DDBJ whole genome shotgun (WGS) entry which is preliminary data.</text>
</comment>
<name>A0A2B4R877_STYPI</name>
<dbReference type="STRING" id="50429.A0A2B4R877"/>
<dbReference type="Pfam" id="PF20478">
    <property type="entry name" value="P2RX7_C"/>
    <property type="match status" value="1"/>
</dbReference>
<gene>
    <name evidence="3" type="ORF">AWC38_SpisGene23297</name>
</gene>
<sequence length="186" mass="21438">MYSSSNSSSSSSESEGEEYVNEVSFECGSVVPYDEDLEPLATEEEAAEQEARMAPDAEFARKAEECQCCQEIDRCGEVMQEFGDRKKCITLHPGFQDVCLDRHVLQVAALNLKTESEKSYRTIYTHGRRTEAEFLRSVAYRQFTRLLWDYIGSSRRYPLPCCAYSKIRKHFPDENGQYRGFEDDEN</sequence>
<dbReference type="Proteomes" id="UP000225706">
    <property type="component" value="Unassembled WGS sequence"/>
</dbReference>
<dbReference type="InterPro" id="IPR046815">
    <property type="entry name" value="P2RX7_C"/>
</dbReference>
<feature type="domain" description="P2X purinoreceptor 7 intracellular" evidence="2">
    <location>
        <begin position="56"/>
        <end position="182"/>
    </location>
</feature>
<reference evidence="4" key="1">
    <citation type="journal article" date="2017" name="bioRxiv">
        <title>Comparative analysis of the genomes of Stylophora pistillata and Acropora digitifera provides evidence for extensive differences between species of corals.</title>
        <authorList>
            <person name="Voolstra C.R."/>
            <person name="Li Y."/>
            <person name="Liew Y.J."/>
            <person name="Baumgarten S."/>
            <person name="Zoccola D."/>
            <person name="Flot J.-F."/>
            <person name="Tambutte S."/>
            <person name="Allemand D."/>
            <person name="Aranda M."/>
        </authorList>
    </citation>
    <scope>NUCLEOTIDE SEQUENCE [LARGE SCALE GENOMIC DNA]</scope>
</reference>
<evidence type="ECO:0000256" key="1">
    <source>
        <dbReference type="SAM" id="MobiDB-lite"/>
    </source>
</evidence>
<evidence type="ECO:0000259" key="2">
    <source>
        <dbReference type="Pfam" id="PF20478"/>
    </source>
</evidence>
<keyword evidence="4" id="KW-1185">Reference proteome</keyword>